<feature type="transmembrane region" description="Helical" evidence="1">
    <location>
        <begin position="26"/>
        <end position="45"/>
    </location>
</feature>
<protein>
    <submittedName>
        <fullName evidence="2">Uncharacterized protein</fullName>
    </submittedName>
</protein>
<dbReference type="Proteomes" id="UP001153636">
    <property type="component" value="Chromosome 15"/>
</dbReference>
<accession>A0A9P0G8F5</accession>
<proteinExistence type="predicted"/>
<reference evidence="2" key="1">
    <citation type="submission" date="2022-01" db="EMBL/GenBank/DDBJ databases">
        <authorList>
            <person name="King R."/>
        </authorList>
    </citation>
    <scope>NUCLEOTIDE SEQUENCE</scope>
</reference>
<evidence type="ECO:0000313" key="3">
    <source>
        <dbReference type="Proteomes" id="UP001153636"/>
    </source>
</evidence>
<dbReference type="AlphaFoldDB" id="A0A9P0G8F5"/>
<dbReference type="OrthoDB" id="6780316at2759"/>
<feature type="transmembrane region" description="Helical" evidence="1">
    <location>
        <begin position="102"/>
        <end position="126"/>
    </location>
</feature>
<evidence type="ECO:0000256" key="1">
    <source>
        <dbReference type="SAM" id="Phobius"/>
    </source>
</evidence>
<keyword evidence="1" id="KW-0812">Transmembrane</keyword>
<evidence type="ECO:0000313" key="2">
    <source>
        <dbReference type="EMBL" id="CAH1103758.1"/>
    </source>
</evidence>
<organism evidence="2 3">
    <name type="scientific">Psylliodes chrysocephalus</name>
    <dbReference type="NCBI Taxonomy" id="3402493"/>
    <lineage>
        <taxon>Eukaryota</taxon>
        <taxon>Metazoa</taxon>
        <taxon>Ecdysozoa</taxon>
        <taxon>Arthropoda</taxon>
        <taxon>Hexapoda</taxon>
        <taxon>Insecta</taxon>
        <taxon>Pterygota</taxon>
        <taxon>Neoptera</taxon>
        <taxon>Endopterygota</taxon>
        <taxon>Coleoptera</taxon>
        <taxon>Polyphaga</taxon>
        <taxon>Cucujiformia</taxon>
        <taxon>Chrysomeloidea</taxon>
        <taxon>Chrysomelidae</taxon>
        <taxon>Galerucinae</taxon>
        <taxon>Alticini</taxon>
        <taxon>Psylliodes</taxon>
    </lineage>
</organism>
<keyword evidence="1" id="KW-0472">Membrane</keyword>
<keyword evidence="1" id="KW-1133">Transmembrane helix</keyword>
<name>A0A9P0G8F5_9CUCU</name>
<keyword evidence="3" id="KW-1185">Reference proteome</keyword>
<dbReference type="EMBL" id="OV651827">
    <property type="protein sequence ID" value="CAH1103758.1"/>
    <property type="molecule type" value="Genomic_DNA"/>
</dbReference>
<sequence>MTFVSFIDSTDYILNLSENIDYKQQIFFEISYLAAIIILTIIIAISGDIIENSGYKIIKLLHILQLNIEDEFLKQQLSEFSALVVELRPTLSVSGNWDNKNIVNVFAACYLTIVMIQLSAIVGFLLEMSLVLKNRVEIFCELIQTLCRNPYQTDIEKGYPFESGKQSAKVVMVEPKDPKMNNGIQKIYKDKYPELEQIEDDFEILEETIKLRSKRHVQKNSKIIRIVPNDKEDDLWAYLSKVKEEVEENETIAIHAISSMSQTGLQKMAAAIFHDSNNFVTVYVPYDKTNKKEQKERTSIGFVVSDKENIKIFLTSAKR</sequence>
<gene>
    <name evidence="2" type="ORF">PSYICH_LOCUS4865</name>
</gene>